<dbReference type="RefSeq" id="WP_052536313.1">
    <property type="nucleotide sequence ID" value="NZ_CAACXP010000003.1"/>
</dbReference>
<evidence type="ECO:0000313" key="2">
    <source>
        <dbReference type="EMBL" id="SIB77143.1"/>
    </source>
</evidence>
<sequence length="391" mass="41754">MSAPVSYSDALAAAATAYAAQQATPKSEAVLAVATASSTSIIAVRERAAAYAKSALRALWATVNPYSDQSVQDFATQAARVMQSAQTASVRGAAAAMTQQLSAMGVRTKAQPTNPLDVRARGVKVHGGALRLVREPSKVDYADGSGTEVSVQDMTTEQIFTRPAVGFRWIESEGGTREDAARESGLRIDTLVDDNLMLAQRLAQAEMIAQAVDLDNLDKAKITGYRRVIHPEMSRSGACGLCIAAADRIYHVAELLPIHTHCKCTIAAVTTEFDPADELNAADLSQLYTHAGGTSAAHLKRTRYQVDHHGELGPVLVPKKPYKPRDPKKRAAQPNSPGANRPETKAQIAQRLLPGLEQSLADLTANGAAENSPQVVYHRTQIAKLRADLTA</sequence>
<protein>
    <submittedName>
        <fullName evidence="2">Uncharacterized protein</fullName>
    </submittedName>
</protein>
<dbReference type="AlphaFoldDB" id="A0AB38D4F9"/>
<gene>
    <name evidence="2" type="ORF">SAMEA2070301_04496</name>
</gene>
<dbReference type="EMBL" id="FSHM01000008">
    <property type="protein sequence ID" value="SIB77143.1"/>
    <property type="molecule type" value="Genomic_DNA"/>
</dbReference>
<organism evidence="2 3">
    <name type="scientific">Mycobacteroides abscessus subsp. abscessus</name>
    <dbReference type="NCBI Taxonomy" id="1185650"/>
    <lineage>
        <taxon>Bacteria</taxon>
        <taxon>Bacillati</taxon>
        <taxon>Actinomycetota</taxon>
        <taxon>Actinomycetes</taxon>
        <taxon>Mycobacteriales</taxon>
        <taxon>Mycobacteriaceae</taxon>
        <taxon>Mycobacteroides</taxon>
        <taxon>Mycobacteroides abscessus</taxon>
    </lineage>
</organism>
<reference evidence="2 3" key="1">
    <citation type="submission" date="2016-11" db="EMBL/GenBank/DDBJ databases">
        <authorList>
            <consortium name="Pathogen Informatics"/>
        </authorList>
    </citation>
    <scope>NUCLEOTIDE SEQUENCE [LARGE SCALE GENOMIC DNA]</scope>
    <source>
        <strain evidence="2 3">104</strain>
    </source>
</reference>
<dbReference type="Proteomes" id="UP000185210">
    <property type="component" value="Unassembled WGS sequence"/>
</dbReference>
<feature type="compositionally biased region" description="Basic residues" evidence="1">
    <location>
        <begin position="320"/>
        <end position="331"/>
    </location>
</feature>
<comment type="caution">
    <text evidence="2">The sequence shown here is derived from an EMBL/GenBank/DDBJ whole genome shotgun (WGS) entry which is preliminary data.</text>
</comment>
<feature type="region of interest" description="Disordered" evidence="1">
    <location>
        <begin position="310"/>
        <end position="344"/>
    </location>
</feature>
<accession>A0AB38D4F9</accession>
<proteinExistence type="predicted"/>
<evidence type="ECO:0000256" key="1">
    <source>
        <dbReference type="SAM" id="MobiDB-lite"/>
    </source>
</evidence>
<evidence type="ECO:0000313" key="3">
    <source>
        <dbReference type="Proteomes" id="UP000185210"/>
    </source>
</evidence>
<name>A0AB38D4F9_9MYCO</name>